<evidence type="ECO:0000313" key="2">
    <source>
        <dbReference type="EMBL" id="KKM95541.1"/>
    </source>
</evidence>
<protein>
    <recommendedName>
        <fullName evidence="1">Carboxymuconolactone decarboxylase-like domain-containing protein</fullName>
    </recommendedName>
</protein>
<dbReference type="GO" id="GO:0051920">
    <property type="term" value="F:peroxiredoxin activity"/>
    <property type="evidence" value="ECO:0007669"/>
    <property type="project" value="InterPro"/>
</dbReference>
<sequence>MIKSTTTSVIDESDAVGKVKMIYDDIKKVLGLDFIPNMYKAMALNPDYLELTWNRVQAIMTKEGKLDKRTKDIIALTVSIMSGSSYCIDVYNGAVS</sequence>
<name>A0A0F9M861_9ZZZZ</name>
<dbReference type="EMBL" id="LAZR01005996">
    <property type="protein sequence ID" value="KKM95541.1"/>
    <property type="molecule type" value="Genomic_DNA"/>
</dbReference>
<gene>
    <name evidence="2" type="ORF">LCGC14_1187250</name>
</gene>
<dbReference type="InterPro" id="IPR003779">
    <property type="entry name" value="CMD-like"/>
</dbReference>
<dbReference type="Gene3D" id="1.20.1290.10">
    <property type="entry name" value="AhpD-like"/>
    <property type="match status" value="1"/>
</dbReference>
<dbReference type="PANTHER" id="PTHR35446">
    <property type="entry name" value="SI:CH211-175M2.5"/>
    <property type="match status" value="1"/>
</dbReference>
<organism evidence="2">
    <name type="scientific">marine sediment metagenome</name>
    <dbReference type="NCBI Taxonomy" id="412755"/>
    <lineage>
        <taxon>unclassified sequences</taxon>
        <taxon>metagenomes</taxon>
        <taxon>ecological metagenomes</taxon>
    </lineage>
</organism>
<evidence type="ECO:0000259" key="1">
    <source>
        <dbReference type="Pfam" id="PF02627"/>
    </source>
</evidence>
<feature type="non-terminal residue" evidence="2">
    <location>
        <position position="96"/>
    </location>
</feature>
<accession>A0A0F9M861</accession>
<dbReference type="Pfam" id="PF02627">
    <property type="entry name" value="CMD"/>
    <property type="match status" value="1"/>
</dbReference>
<comment type="caution">
    <text evidence="2">The sequence shown here is derived from an EMBL/GenBank/DDBJ whole genome shotgun (WGS) entry which is preliminary data.</text>
</comment>
<reference evidence="2" key="1">
    <citation type="journal article" date="2015" name="Nature">
        <title>Complex archaea that bridge the gap between prokaryotes and eukaryotes.</title>
        <authorList>
            <person name="Spang A."/>
            <person name="Saw J.H."/>
            <person name="Jorgensen S.L."/>
            <person name="Zaremba-Niedzwiedzka K."/>
            <person name="Martijn J."/>
            <person name="Lind A.E."/>
            <person name="van Eijk R."/>
            <person name="Schleper C."/>
            <person name="Guy L."/>
            <person name="Ettema T.J."/>
        </authorList>
    </citation>
    <scope>NUCLEOTIDE SEQUENCE</scope>
</reference>
<dbReference type="InterPro" id="IPR029032">
    <property type="entry name" value="AhpD-like"/>
</dbReference>
<dbReference type="SUPFAM" id="SSF69118">
    <property type="entry name" value="AhpD-like"/>
    <property type="match status" value="1"/>
</dbReference>
<dbReference type="AlphaFoldDB" id="A0A0F9M861"/>
<dbReference type="PANTHER" id="PTHR35446:SF2">
    <property type="entry name" value="CARBOXYMUCONOLACTONE DECARBOXYLASE-LIKE DOMAIN-CONTAINING PROTEIN"/>
    <property type="match status" value="1"/>
</dbReference>
<proteinExistence type="predicted"/>
<feature type="domain" description="Carboxymuconolactone decarboxylase-like" evidence="1">
    <location>
        <begin position="46"/>
        <end position="90"/>
    </location>
</feature>